<keyword evidence="9" id="KW-0573">Peptidoglycan synthesis</keyword>
<evidence type="ECO:0000256" key="20">
    <source>
        <dbReference type="ARBA" id="ARBA00049902"/>
    </source>
</evidence>
<reference evidence="23 24" key="1">
    <citation type="submission" date="2024-04" db="EMBL/GenBank/DDBJ databases">
        <title>Genome sequencing and metabolic network reconstruction of aminoacids and betaine degradation by Anoxynatronum sibiricum.</title>
        <authorList>
            <person name="Detkova E.N."/>
            <person name="Boltjanskaja Y.V."/>
            <person name="Mardanov A.V."/>
            <person name="Kevbrin V."/>
        </authorList>
    </citation>
    <scope>NUCLEOTIDE SEQUENCE [LARGE SCALE GENOMIC DNA]</scope>
    <source>
        <strain evidence="23 24">Z-7981</strain>
    </source>
</reference>
<feature type="transmembrane region" description="Helical" evidence="22">
    <location>
        <begin position="140"/>
        <end position="158"/>
    </location>
</feature>
<dbReference type="InterPro" id="IPR001182">
    <property type="entry name" value="FtsW/RodA"/>
</dbReference>
<keyword evidence="12" id="KW-0131">Cell cycle</keyword>
<feature type="transmembrane region" description="Helical" evidence="22">
    <location>
        <begin position="43"/>
        <end position="63"/>
    </location>
</feature>
<feature type="transmembrane region" description="Helical" evidence="22">
    <location>
        <begin position="269"/>
        <end position="295"/>
    </location>
</feature>
<dbReference type="Proteomes" id="UP001407405">
    <property type="component" value="Unassembled WGS sequence"/>
</dbReference>
<comment type="similarity">
    <text evidence="16">Belongs to the SEDS family. FtsW subfamily.</text>
</comment>
<keyword evidence="11 22" id="KW-0472">Membrane</keyword>
<protein>
    <recommendedName>
        <fullName evidence="17">Probable peptidoglycan glycosyltransferase FtsW</fullName>
        <ecNumber evidence="19">2.4.99.28</ecNumber>
    </recommendedName>
    <alternativeName>
        <fullName evidence="18">Cell division protein FtsW</fullName>
    </alternativeName>
    <alternativeName>
        <fullName evidence="15">Cell wall polymerase</fullName>
    </alternativeName>
    <alternativeName>
        <fullName evidence="14">Peptidoglycan polymerase</fullName>
    </alternativeName>
</protein>
<dbReference type="EC" id="2.4.99.28" evidence="19"/>
<evidence type="ECO:0000256" key="15">
    <source>
        <dbReference type="ARBA" id="ARBA00033270"/>
    </source>
</evidence>
<evidence type="ECO:0000256" key="10">
    <source>
        <dbReference type="ARBA" id="ARBA00022989"/>
    </source>
</evidence>
<evidence type="ECO:0000256" key="16">
    <source>
        <dbReference type="ARBA" id="ARBA00038053"/>
    </source>
</evidence>
<feature type="transmembrane region" description="Helical" evidence="22">
    <location>
        <begin position="12"/>
        <end position="31"/>
    </location>
</feature>
<feature type="transmembrane region" description="Helical" evidence="22">
    <location>
        <begin position="75"/>
        <end position="95"/>
    </location>
</feature>
<evidence type="ECO:0000256" key="3">
    <source>
        <dbReference type="ARBA" id="ARBA00022475"/>
    </source>
</evidence>
<dbReference type="PANTHER" id="PTHR30474:SF2">
    <property type="entry name" value="PEPTIDOGLYCAN GLYCOSYLTRANSFERASE FTSW-RELATED"/>
    <property type="match status" value="1"/>
</dbReference>
<comment type="caution">
    <text evidence="23">The sequence shown here is derived from an EMBL/GenBank/DDBJ whole genome shotgun (WGS) entry which is preliminary data.</text>
</comment>
<sequence>MDKENRQRMDLTLLLTTILLVAIGIIMVFSASYSYAMSNMGDGLFFLIRVLQWAAVGLVLMIVFSQINYQLWKKLANLLLLASLVLLILVLTPIGTEINFAQRWIHIYGLSLMPTEVAKFSLIIFMAASLERKKNQMQTFDQGVIPYLLLCGVVFLLVYKQPDFSTGLVLVFLMIIMMFIGGIRISHFVFLSLAGLGAVGSFLAYVFLTGQGYKTRRLVAYLDPWADPSDAGLQTIQSLLAIGSGGLSGKGIGRSIQKHLHLPEPHNDFIFSIIAEELGFIGSAFVIVLFALFIWRCTRIAMNAPDIFGCLVASGVATLVGIQVIINIGVATSLLPVTGIPLPFISFGGNALVVLMALTGILLNISKRSIGAGG</sequence>
<dbReference type="NCBIfam" id="TIGR02614">
    <property type="entry name" value="ftsW"/>
    <property type="match status" value="1"/>
</dbReference>
<keyword evidence="13" id="KW-0961">Cell wall biogenesis/degradation</keyword>
<keyword evidence="4" id="KW-0132">Cell division</keyword>
<dbReference type="Pfam" id="PF01098">
    <property type="entry name" value="FTSW_RODA_SPOVE"/>
    <property type="match status" value="1"/>
</dbReference>
<keyword evidence="5" id="KW-0328">Glycosyltransferase</keyword>
<evidence type="ECO:0000256" key="11">
    <source>
        <dbReference type="ARBA" id="ARBA00023136"/>
    </source>
</evidence>
<feature type="transmembrane region" description="Helical" evidence="22">
    <location>
        <begin position="188"/>
        <end position="208"/>
    </location>
</feature>
<evidence type="ECO:0000256" key="9">
    <source>
        <dbReference type="ARBA" id="ARBA00022984"/>
    </source>
</evidence>
<dbReference type="PANTHER" id="PTHR30474">
    <property type="entry name" value="CELL CYCLE PROTEIN"/>
    <property type="match status" value="1"/>
</dbReference>
<feature type="transmembrane region" description="Helical" evidence="22">
    <location>
        <begin position="164"/>
        <end position="181"/>
    </location>
</feature>
<feature type="transmembrane region" description="Helical" evidence="22">
    <location>
        <begin position="107"/>
        <end position="128"/>
    </location>
</feature>
<evidence type="ECO:0000256" key="2">
    <source>
        <dbReference type="ARBA" id="ARBA00004752"/>
    </source>
</evidence>
<evidence type="ECO:0000256" key="17">
    <source>
        <dbReference type="ARBA" id="ARBA00041185"/>
    </source>
</evidence>
<evidence type="ECO:0000256" key="19">
    <source>
        <dbReference type="ARBA" id="ARBA00044770"/>
    </source>
</evidence>
<evidence type="ECO:0000256" key="1">
    <source>
        <dbReference type="ARBA" id="ARBA00004651"/>
    </source>
</evidence>
<keyword evidence="7 22" id="KW-0812">Transmembrane</keyword>
<comment type="catalytic activity">
    <reaction evidence="20">
        <text>[GlcNAc-(1-&gt;4)-Mur2Ac(oyl-L-Ala-gamma-D-Glu-L-Lys-D-Ala-D-Ala)](n)-di-trans,octa-cis-undecaprenyl diphosphate + beta-D-GlcNAc-(1-&gt;4)-Mur2Ac(oyl-L-Ala-gamma-D-Glu-L-Lys-D-Ala-D-Ala)-di-trans,octa-cis-undecaprenyl diphosphate = [GlcNAc-(1-&gt;4)-Mur2Ac(oyl-L-Ala-gamma-D-Glu-L-Lys-D-Ala-D-Ala)](n+1)-di-trans,octa-cis-undecaprenyl diphosphate + di-trans,octa-cis-undecaprenyl diphosphate + H(+)</text>
        <dbReference type="Rhea" id="RHEA:23708"/>
        <dbReference type="Rhea" id="RHEA-COMP:9602"/>
        <dbReference type="Rhea" id="RHEA-COMP:9603"/>
        <dbReference type="ChEBI" id="CHEBI:15378"/>
        <dbReference type="ChEBI" id="CHEBI:58405"/>
        <dbReference type="ChEBI" id="CHEBI:60033"/>
        <dbReference type="ChEBI" id="CHEBI:78435"/>
        <dbReference type="EC" id="2.4.99.28"/>
    </reaction>
</comment>
<comment type="subcellular location">
    <subcellularLocation>
        <location evidence="1">Cell membrane</location>
        <topology evidence="1">Multi-pass membrane protein</topology>
    </subcellularLocation>
</comment>
<evidence type="ECO:0000256" key="21">
    <source>
        <dbReference type="ARBA" id="ARBA00049966"/>
    </source>
</evidence>
<evidence type="ECO:0000256" key="8">
    <source>
        <dbReference type="ARBA" id="ARBA00022960"/>
    </source>
</evidence>
<evidence type="ECO:0000256" key="4">
    <source>
        <dbReference type="ARBA" id="ARBA00022618"/>
    </source>
</evidence>
<dbReference type="EMBL" id="JBCITM010000002">
    <property type="protein sequence ID" value="MEN1759526.1"/>
    <property type="molecule type" value="Genomic_DNA"/>
</dbReference>
<evidence type="ECO:0000313" key="23">
    <source>
        <dbReference type="EMBL" id="MEN1759526.1"/>
    </source>
</evidence>
<evidence type="ECO:0000256" key="14">
    <source>
        <dbReference type="ARBA" id="ARBA00032370"/>
    </source>
</evidence>
<accession>A0ABU9VQT1</accession>
<keyword evidence="10 22" id="KW-1133">Transmembrane helix</keyword>
<evidence type="ECO:0000256" key="22">
    <source>
        <dbReference type="SAM" id="Phobius"/>
    </source>
</evidence>
<gene>
    <name evidence="23" type="primary">ftsW</name>
    <name evidence="23" type="ORF">AAIG11_03480</name>
</gene>
<comment type="function">
    <text evidence="21">Peptidoglycan polymerase that is essential for cell division.</text>
</comment>
<dbReference type="RefSeq" id="WP_343184872.1">
    <property type="nucleotide sequence ID" value="NZ_JBCITM010000002.1"/>
</dbReference>
<feature type="transmembrane region" description="Helical" evidence="22">
    <location>
        <begin position="342"/>
        <end position="365"/>
    </location>
</feature>
<keyword evidence="8" id="KW-0133">Cell shape</keyword>
<keyword evidence="6" id="KW-0808">Transferase</keyword>
<feature type="transmembrane region" description="Helical" evidence="22">
    <location>
        <begin position="307"/>
        <end position="330"/>
    </location>
</feature>
<evidence type="ECO:0000256" key="12">
    <source>
        <dbReference type="ARBA" id="ARBA00023306"/>
    </source>
</evidence>
<evidence type="ECO:0000313" key="24">
    <source>
        <dbReference type="Proteomes" id="UP001407405"/>
    </source>
</evidence>
<dbReference type="InterPro" id="IPR013437">
    <property type="entry name" value="FtsW"/>
</dbReference>
<comment type="pathway">
    <text evidence="2">Cell wall biogenesis; peptidoglycan biosynthesis.</text>
</comment>
<proteinExistence type="inferred from homology"/>
<evidence type="ECO:0000256" key="18">
    <source>
        <dbReference type="ARBA" id="ARBA00041418"/>
    </source>
</evidence>
<name>A0ABU9VQT1_9CLOT</name>
<keyword evidence="3" id="KW-1003">Cell membrane</keyword>
<evidence type="ECO:0000256" key="5">
    <source>
        <dbReference type="ARBA" id="ARBA00022676"/>
    </source>
</evidence>
<organism evidence="23 24">
    <name type="scientific">Anoxynatronum sibiricum</name>
    <dbReference type="NCBI Taxonomy" id="210623"/>
    <lineage>
        <taxon>Bacteria</taxon>
        <taxon>Bacillati</taxon>
        <taxon>Bacillota</taxon>
        <taxon>Clostridia</taxon>
        <taxon>Eubacteriales</taxon>
        <taxon>Clostridiaceae</taxon>
        <taxon>Anoxynatronum</taxon>
    </lineage>
</organism>
<evidence type="ECO:0000256" key="13">
    <source>
        <dbReference type="ARBA" id="ARBA00023316"/>
    </source>
</evidence>
<keyword evidence="24" id="KW-1185">Reference proteome</keyword>
<evidence type="ECO:0000256" key="6">
    <source>
        <dbReference type="ARBA" id="ARBA00022679"/>
    </source>
</evidence>
<evidence type="ECO:0000256" key="7">
    <source>
        <dbReference type="ARBA" id="ARBA00022692"/>
    </source>
</evidence>